<dbReference type="STRING" id="1716141.STSP_55620"/>
<dbReference type="EMBL" id="LOHS01000115">
    <property type="protein sequence ID" value="OAH11070.1"/>
    <property type="molecule type" value="Genomic_DNA"/>
</dbReference>
<evidence type="ECO:0000313" key="3">
    <source>
        <dbReference type="EMBL" id="OAH11070.1"/>
    </source>
</evidence>
<dbReference type="Pfam" id="PF01610">
    <property type="entry name" value="DDE_Tnp_ISL3"/>
    <property type="match status" value="1"/>
</dbReference>
<comment type="caution">
    <text evidence="3">The sequence shown here is derived from an EMBL/GenBank/DDBJ whole genome shotgun (WGS) entry which is preliminary data.</text>
</comment>
<gene>
    <name evidence="3" type="ORF">STSP_55620</name>
</gene>
<feature type="compositionally biased region" description="Pro residues" evidence="1">
    <location>
        <begin position="387"/>
        <end position="396"/>
    </location>
</feature>
<accession>A0A177HKD2</accession>
<feature type="domain" description="Transposase IS204/IS1001/IS1096/IS1165 DDE" evidence="2">
    <location>
        <begin position="246"/>
        <end position="378"/>
    </location>
</feature>
<dbReference type="AlphaFoldDB" id="A0A177HKD2"/>
<dbReference type="InterPro" id="IPR002560">
    <property type="entry name" value="Transposase_DDE"/>
</dbReference>
<protein>
    <recommendedName>
        <fullName evidence="2">Transposase IS204/IS1001/IS1096/IS1165 DDE domain-containing protein</fullName>
    </recommendedName>
</protein>
<proteinExistence type="predicted"/>
<keyword evidence="4" id="KW-1185">Reference proteome</keyword>
<sequence length="445" mass="47423">MPPPMPGFGVEAGLEAGGLVPCGVGRILGAGAPRGFGARPAESFEPGLGVELLPGLPLAVGPATVAVTVAVCPVSAADWSVTSADDVRAMPEAAAVSAVATTATAAISGPRRVVPRDVPAPGRTAGASGAWGTSGTLCGLSVPPSCDWSRAGLFRRGGSGADANGACGGAVAAAGRPVPTSAPPTASASSASSRAASGRARVRYEEFAEDLGQRTRLLRWRHRLVEYRGECGEVGAALRGRRGRTGDPEWKARRRLLPNREDLTDTQFGTMWNQPIGTGGIGMTLLTAWIAREKLRDLLAHARTTDRHRAGHLRWRFLTWCADGDIPEVRTIDRWWPEIKAFVATGHSNAKSEGINRMIKLAARAVHDFRNPTNQRLRTRCVTHPLSPSPRPPPPRLNSKPSQTFPPEFVVRGPAERYAFRNRSGVRLYARTECTVESRVLRLDA</sequence>
<feature type="region of interest" description="Disordered" evidence="1">
    <location>
        <begin position="382"/>
        <end position="406"/>
    </location>
</feature>
<reference evidence="3 4" key="1">
    <citation type="submission" date="2015-12" db="EMBL/GenBank/DDBJ databases">
        <title>Genome sequence of Streptomyces sp. G25.</title>
        <authorList>
            <person name="Poehlein A."/>
            <person name="Roettig A."/>
            <person name="Hiessl S."/>
            <person name="Hauschild P."/>
            <person name="Schauer J."/>
            <person name="Madkour M.H."/>
            <person name="Al-Ansari A.M."/>
            <person name="Almakishah N.H."/>
            <person name="Steinbuechel A."/>
            <person name="Daniel R."/>
        </authorList>
    </citation>
    <scope>NUCLEOTIDE SEQUENCE [LARGE SCALE GENOMIC DNA]</scope>
    <source>
        <strain evidence="4">G25(2015)</strain>
    </source>
</reference>
<name>A0A177HKD2_9ACTN</name>
<evidence type="ECO:0000259" key="2">
    <source>
        <dbReference type="Pfam" id="PF01610"/>
    </source>
</evidence>
<dbReference type="PATRIC" id="fig|1716141.3.peg.5847"/>
<dbReference type="Proteomes" id="UP000077381">
    <property type="component" value="Unassembled WGS sequence"/>
</dbReference>
<organism evidence="3 4">
    <name type="scientific">Streptomyces jeddahensis</name>
    <dbReference type="NCBI Taxonomy" id="1716141"/>
    <lineage>
        <taxon>Bacteria</taxon>
        <taxon>Bacillati</taxon>
        <taxon>Actinomycetota</taxon>
        <taxon>Actinomycetes</taxon>
        <taxon>Kitasatosporales</taxon>
        <taxon>Streptomycetaceae</taxon>
        <taxon>Streptomyces</taxon>
    </lineage>
</organism>
<evidence type="ECO:0000313" key="4">
    <source>
        <dbReference type="Proteomes" id="UP000077381"/>
    </source>
</evidence>
<evidence type="ECO:0000256" key="1">
    <source>
        <dbReference type="SAM" id="MobiDB-lite"/>
    </source>
</evidence>